<evidence type="ECO:0000256" key="1">
    <source>
        <dbReference type="SAM" id="MobiDB-lite"/>
    </source>
</evidence>
<proteinExistence type="predicted"/>
<feature type="compositionally biased region" description="Basic and acidic residues" evidence="1">
    <location>
        <begin position="51"/>
        <end position="63"/>
    </location>
</feature>
<feature type="domain" description="PiggyBac transposable element-derived protein" evidence="2">
    <location>
        <begin position="276"/>
        <end position="542"/>
    </location>
</feature>
<name>A0A913ZFB9_PATMI</name>
<protein>
    <recommendedName>
        <fullName evidence="2">PiggyBac transposable element-derived protein domain-containing protein</fullName>
    </recommendedName>
</protein>
<organism evidence="3 4">
    <name type="scientific">Patiria miniata</name>
    <name type="common">Bat star</name>
    <name type="synonym">Asterina miniata</name>
    <dbReference type="NCBI Taxonomy" id="46514"/>
    <lineage>
        <taxon>Eukaryota</taxon>
        <taxon>Metazoa</taxon>
        <taxon>Echinodermata</taxon>
        <taxon>Eleutherozoa</taxon>
        <taxon>Asterozoa</taxon>
        <taxon>Asteroidea</taxon>
        <taxon>Valvatacea</taxon>
        <taxon>Valvatida</taxon>
        <taxon>Asterinidae</taxon>
        <taxon>Patiria</taxon>
    </lineage>
</organism>
<dbReference type="OrthoDB" id="123207at2759"/>
<feature type="region of interest" description="Disordered" evidence="1">
    <location>
        <begin position="51"/>
        <end position="83"/>
    </location>
</feature>
<dbReference type="PANTHER" id="PTHR46599">
    <property type="entry name" value="PIGGYBAC TRANSPOSABLE ELEMENT-DERIVED PROTEIN 4"/>
    <property type="match status" value="1"/>
</dbReference>
<feature type="compositionally biased region" description="Acidic residues" evidence="1">
    <location>
        <begin position="189"/>
        <end position="200"/>
    </location>
</feature>
<dbReference type="RefSeq" id="XP_038050488.1">
    <property type="nucleotide sequence ID" value="XM_038194560.1"/>
</dbReference>
<evidence type="ECO:0000259" key="2">
    <source>
        <dbReference type="Pfam" id="PF13843"/>
    </source>
</evidence>
<accession>A0A913ZFB9</accession>
<feature type="compositionally biased region" description="Low complexity" evidence="1">
    <location>
        <begin position="201"/>
        <end position="213"/>
    </location>
</feature>
<dbReference type="GeneID" id="119723737"/>
<dbReference type="Proteomes" id="UP000887568">
    <property type="component" value="Unplaced"/>
</dbReference>
<dbReference type="EnsemblMetazoa" id="XM_038194560.1">
    <property type="protein sequence ID" value="XP_038050488.1"/>
    <property type="gene ID" value="LOC119723737"/>
</dbReference>
<reference evidence="3" key="1">
    <citation type="submission" date="2022-11" db="UniProtKB">
        <authorList>
            <consortium name="EnsemblMetazoa"/>
        </authorList>
    </citation>
    <scope>IDENTIFICATION</scope>
</reference>
<keyword evidence="4" id="KW-1185">Reference proteome</keyword>
<evidence type="ECO:0000313" key="3">
    <source>
        <dbReference type="EnsemblMetazoa" id="XP_038050488.1"/>
    </source>
</evidence>
<dbReference type="AlphaFoldDB" id="A0A913ZFB9"/>
<sequence>MPPKCIKGAENFSSPPILTNATSEIMSREARALQLGLREGEREIFMKEIMEEPGKKGRRETGKHPAKKVAKEGGTGKGRHPLAQMHNPTYQARLKEARRQELTLALRRSCGDLAIPMTTKTYRAVVDISDSEEEAYLDDVVDQILEEEEEEVELGNTCASAELETGETTSTEEQLQTDDCRQQSSSTEETTEEDEDEMGGEESSQGEESPAPAKDGRRRKKKPDPQPDSDNDPNPPQTDDEDFPPDNLGWTRSLSKVKVKDFTGPQQGPNFRKKRDPVKYFLKFFPLSLFLLKSTWTNTNMRKAGSRLLTSVEEVKAWFGIHMVMGLTKIPYYQNYWSFDPGYYNRLIASTMTRHRFDTITKHLACADPNTSPEMIVDKIQRYRHMRSHPLYPLQPVWDEVLSNCRDKYTMGQHLAIDEAMIKYSGFKAKVRKFFMPLKPIRAGFKLYATAESSTGYLANFMLHPYQKGKPAKMADIAMAVAWPFFGLYHKIYTDKLYTSLELARRLLAERTYLTGAVKLVSKGLPVDFSSNQDKNPHHHRKVKELGKMPRGSFYTRQLG</sequence>
<feature type="region of interest" description="Disordered" evidence="1">
    <location>
        <begin position="148"/>
        <end position="250"/>
    </location>
</feature>
<dbReference type="Pfam" id="PF13843">
    <property type="entry name" value="DDE_Tnp_1_7"/>
    <property type="match status" value="1"/>
</dbReference>
<feature type="compositionally biased region" description="Low complexity" evidence="1">
    <location>
        <begin position="159"/>
        <end position="174"/>
    </location>
</feature>
<evidence type="ECO:0000313" key="4">
    <source>
        <dbReference type="Proteomes" id="UP000887568"/>
    </source>
</evidence>
<dbReference type="InterPro" id="IPR029526">
    <property type="entry name" value="PGBD"/>
</dbReference>
<dbReference type="PANTHER" id="PTHR46599:SF3">
    <property type="entry name" value="PIGGYBAC TRANSPOSABLE ELEMENT-DERIVED PROTEIN 4"/>
    <property type="match status" value="1"/>
</dbReference>